<feature type="transmembrane region" description="Helical" evidence="7">
    <location>
        <begin position="96"/>
        <end position="118"/>
    </location>
</feature>
<feature type="transmembrane region" description="Helical" evidence="7">
    <location>
        <begin position="421"/>
        <end position="443"/>
    </location>
</feature>
<dbReference type="GO" id="GO:0005886">
    <property type="term" value="C:plasma membrane"/>
    <property type="evidence" value="ECO:0007669"/>
    <property type="project" value="UniProtKB-SubCell"/>
</dbReference>
<keyword evidence="5 7" id="KW-1133">Transmembrane helix</keyword>
<keyword evidence="9" id="KW-1185">Reference proteome</keyword>
<feature type="transmembrane region" description="Helical" evidence="7">
    <location>
        <begin position="194"/>
        <end position="216"/>
    </location>
</feature>
<evidence type="ECO:0000256" key="7">
    <source>
        <dbReference type="SAM" id="Phobius"/>
    </source>
</evidence>
<protein>
    <submittedName>
        <fullName evidence="8">Putative efflux protein, MATE family</fullName>
    </submittedName>
</protein>
<evidence type="ECO:0000256" key="5">
    <source>
        <dbReference type="ARBA" id="ARBA00022989"/>
    </source>
</evidence>
<accession>A0A1T4JTV3</accession>
<evidence type="ECO:0000256" key="3">
    <source>
        <dbReference type="ARBA" id="ARBA00022475"/>
    </source>
</evidence>
<dbReference type="AlphaFoldDB" id="A0A1T4JTV3"/>
<feature type="transmembrane region" description="Helical" evidence="7">
    <location>
        <begin position="61"/>
        <end position="84"/>
    </location>
</feature>
<dbReference type="RefSeq" id="WP_078932702.1">
    <property type="nucleotide sequence ID" value="NZ_FUWG01000005.1"/>
</dbReference>
<dbReference type="CDD" id="cd13138">
    <property type="entry name" value="MATE_yoeA_like"/>
    <property type="match status" value="1"/>
</dbReference>
<evidence type="ECO:0000256" key="4">
    <source>
        <dbReference type="ARBA" id="ARBA00022692"/>
    </source>
</evidence>
<gene>
    <name evidence="8" type="ORF">SAMN02745149_00783</name>
</gene>
<dbReference type="Pfam" id="PF01554">
    <property type="entry name" value="MatE"/>
    <property type="match status" value="2"/>
</dbReference>
<evidence type="ECO:0000313" key="8">
    <source>
        <dbReference type="EMBL" id="SJZ33573.1"/>
    </source>
</evidence>
<proteinExistence type="predicted"/>
<dbReference type="PANTHER" id="PTHR43549">
    <property type="entry name" value="MULTIDRUG RESISTANCE PROTEIN YPNP-RELATED"/>
    <property type="match status" value="1"/>
</dbReference>
<dbReference type="OrthoDB" id="9806302at2"/>
<feature type="transmembrane region" description="Helical" evidence="7">
    <location>
        <begin position="138"/>
        <end position="157"/>
    </location>
</feature>
<keyword evidence="6 7" id="KW-0472">Membrane</keyword>
<dbReference type="InterPro" id="IPR048279">
    <property type="entry name" value="MdtK-like"/>
</dbReference>
<feature type="transmembrane region" description="Helical" evidence="7">
    <location>
        <begin position="316"/>
        <end position="338"/>
    </location>
</feature>
<sequence length="448" mass="48305">MMKQTQINMTEGAITSKLIAFSVPLILSSVLQLLFNAADVIVVGRFAGDNSLAAVGSTSSLINLLVNLFQGLSIGTNVVAANYFGAGKKRCLQQTVHTAMLLSVFSGVLLTVLGVAGAKLLLRMMQAPEEVLNLAAKYLQIYFGGITATMIYNFGSALLRAKGDTKRPLYILFAAGIINLLLNLLFVITFRMDVAGVALATVISQCFAAVLITFILTQERDDFRLSVKELHIDRDIFIRILKIGLPAGFQGIMFSFSNVIIQSSINTFGSTVIAGNSAGISIEGFVYTSMNGFSQGTLTFTSQNMGAGKKDRIKRAAVISQFIVIVIGLVLGNAVVFFSRGLLGIFSKNPLVIDAGVQRLKIVCSTYALCGMMDCMGNTVRGTGHSVLPMAVTLVGACGLRLLWIATVFQLPQFHSCFTIFLSYPISWVLTWIAHLICFAAVLKRNEC</sequence>
<evidence type="ECO:0000313" key="9">
    <source>
        <dbReference type="Proteomes" id="UP000190423"/>
    </source>
</evidence>
<feature type="transmembrane region" description="Helical" evidence="7">
    <location>
        <begin position="387"/>
        <end position="409"/>
    </location>
</feature>
<dbReference type="NCBIfam" id="TIGR00797">
    <property type="entry name" value="matE"/>
    <property type="match status" value="1"/>
</dbReference>
<name>A0A1T4JTV3_TREPO</name>
<dbReference type="PIRSF" id="PIRSF006603">
    <property type="entry name" value="DinF"/>
    <property type="match status" value="1"/>
</dbReference>
<dbReference type="InterPro" id="IPR052031">
    <property type="entry name" value="Membrane_Transporter-Flippase"/>
</dbReference>
<dbReference type="GO" id="GO:0015297">
    <property type="term" value="F:antiporter activity"/>
    <property type="evidence" value="ECO:0007669"/>
    <property type="project" value="InterPro"/>
</dbReference>
<evidence type="ECO:0000256" key="2">
    <source>
        <dbReference type="ARBA" id="ARBA00022448"/>
    </source>
</evidence>
<keyword evidence="4 7" id="KW-0812">Transmembrane</keyword>
<evidence type="ECO:0000256" key="1">
    <source>
        <dbReference type="ARBA" id="ARBA00004651"/>
    </source>
</evidence>
<feature type="transmembrane region" description="Helical" evidence="7">
    <location>
        <begin position="169"/>
        <end position="188"/>
    </location>
</feature>
<dbReference type="Proteomes" id="UP000190423">
    <property type="component" value="Unassembled WGS sequence"/>
</dbReference>
<reference evidence="8 9" key="1">
    <citation type="submission" date="2017-02" db="EMBL/GenBank/DDBJ databases">
        <authorList>
            <person name="Peterson S.W."/>
        </authorList>
    </citation>
    <scope>NUCLEOTIDE SEQUENCE [LARGE SCALE GENOMIC DNA]</scope>
    <source>
        <strain evidence="8 9">ATCC BAA-908</strain>
    </source>
</reference>
<organism evidence="8 9">
    <name type="scientific">Treponema porcinum</name>
    <dbReference type="NCBI Taxonomy" id="261392"/>
    <lineage>
        <taxon>Bacteria</taxon>
        <taxon>Pseudomonadati</taxon>
        <taxon>Spirochaetota</taxon>
        <taxon>Spirochaetia</taxon>
        <taxon>Spirochaetales</taxon>
        <taxon>Treponemataceae</taxon>
        <taxon>Treponema</taxon>
    </lineage>
</organism>
<dbReference type="GO" id="GO:0042910">
    <property type="term" value="F:xenobiotic transmembrane transporter activity"/>
    <property type="evidence" value="ECO:0007669"/>
    <property type="project" value="InterPro"/>
</dbReference>
<dbReference type="PANTHER" id="PTHR43549:SF3">
    <property type="entry name" value="MULTIDRUG RESISTANCE PROTEIN YPNP-RELATED"/>
    <property type="match status" value="1"/>
</dbReference>
<comment type="subcellular location">
    <subcellularLocation>
        <location evidence="1">Cell membrane</location>
        <topology evidence="1">Multi-pass membrane protein</topology>
    </subcellularLocation>
</comment>
<dbReference type="InterPro" id="IPR002528">
    <property type="entry name" value="MATE_fam"/>
</dbReference>
<keyword evidence="2" id="KW-0813">Transport</keyword>
<dbReference type="STRING" id="261392.SAMN02745149_00783"/>
<evidence type="ECO:0000256" key="6">
    <source>
        <dbReference type="ARBA" id="ARBA00023136"/>
    </source>
</evidence>
<keyword evidence="3" id="KW-1003">Cell membrane</keyword>
<dbReference type="GeneID" id="78316095"/>
<dbReference type="EMBL" id="FUWG01000005">
    <property type="protein sequence ID" value="SJZ33573.1"/>
    <property type="molecule type" value="Genomic_DNA"/>
</dbReference>